<dbReference type="EMBL" id="SIDB01000002">
    <property type="protein sequence ID" value="KAI3435804.1"/>
    <property type="molecule type" value="Genomic_DNA"/>
</dbReference>
<name>A0A9D4TV81_CHLVU</name>
<dbReference type="Pfam" id="PF15704">
    <property type="entry name" value="Mt_ATP_synt"/>
    <property type="match status" value="1"/>
</dbReference>
<keyword evidence="2" id="KW-1185">Reference proteome</keyword>
<gene>
    <name evidence="1" type="ORF">D9Q98_001862</name>
</gene>
<sequence length="233" mass="25293">MSLLAQLGRTGAKRLAPASARALSQSEQFRQFAAPAAAPPAQDDDVVLSTFRQSQQQYQQLMAGLQNINLPLTGDDAAIKKYAANVEALKKQIGIPDVEDVISAELDYKFACSGYDVRQFVSEALEGMKLGDSMAAAKAEVMAALDAAEKASGGDLNGNNEKGWQLLTSKLAEIEKKYGLADKGKVREEAIFDMYKQHINQLRTTVLDDMNKARTEDLSEITPNLSGLKPKLV</sequence>
<dbReference type="AlphaFoldDB" id="A0A9D4TV81"/>
<dbReference type="InterPro" id="IPR031432">
    <property type="entry name" value="MGP1"/>
</dbReference>
<dbReference type="PANTHER" id="PTHR36013">
    <property type="entry name" value="ATP SYNTHASE 24 KDA SUBUNIT, MITOCHONDRIAL-RELATED"/>
    <property type="match status" value="1"/>
</dbReference>
<proteinExistence type="predicted"/>
<dbReference type="Proteomes" id="UP001055712">
    <property type="component" value="Unassembled WGS sequence"/>
</dbReference>
<accession>A0A9D4TV81</accession>
<evidence type="ECO:0000313" key="2">
    <source>
        <dbReference type="Proteomes" id="UP001055712"/>
    </source>
</evidence>
<dbReference type="OrthoDB" id="508070at2759"/>
<reference evidence="1" key="2">
    <citation type="submission" date="2020-11" db="EMBL/GenBank/DDBJ databases">
        <authorList>
            <person name="Cecchin M."/>
            <person name="Marcolungo L."/>
            <person name="Rossato M."/>
            <person name="Girolomoni L."/>
            <person name="Cosentino E."/>
            <person name="Cuine S."/>
            <person name="Li-Beisson Y."/>
            <person name="Delledonne M."/>
            <person name="Ballottari M."/>
        </authorList>
    </citation>
    <scope>NUCLEOTIDE SEQUENCE</scope>
    <source>
        <strain evidence="1">211/11P</strain>
        <tissue evidence="1">Whole cell</tissue>
    </source>
</reference>
<evidence type="ECO:0000313" key="1">
    <source>
        <dbReference type="EMBL" id="KAI3435804.1"/>
    </source>
</evidence>
<protein>
    <submittedName>
        <fullName evidence="1">Uncharacterized protein</fullName>
    </submittedName>
</protein>
<dbReference type="PANTHER" id="PTHR36013:SF2">
    <property type="entry name" value="ATP SYNTHASE 24 KDA SUBUNIT, MITOCHONDRIAL-RELATED"/>
    <property type="match status" value="1"/>
</dbReference>
<comment type="caution">
    <text evidence="1">The sequence shown here is derived from an EMBL/GenBank/DDBJ whole genome shotgun (WGS) entry which is preliminary data.</text>
</comment>
<organism evidence="1 2">
    <name type="scientific">Chlorella vulgaris</name>
    <name type="common">Green alga</name>
    <dbReference type="NCBI Taxonomy" id="3077"/>
    <lineage>
        <taxon>Eukaryota</taxon>
        <taxon>Viridiplantae</taxon>
        <taxon>Chlorophyta</taxon>
        <taxon>core chlorophytes</taxon>
        <taxon>Trebouxiophyceae</taxon>
        <taxon>Chlorellales</taxon>
        <taxon>Chlorellaceae</taxon>
        <taxon>Chlorella clade</taxon>
        <taxon>Chlorella</taxon>
    </lineage>
</organism>
<reference evidence="1" key="1">
    <citation type="journal article" date="2019" name="Plant J.">
        <title>Chlorella vulgaris genome assembly and annotation reveals the molecular basis for metabolic acclimation to high light conditions.</title>
        <authorList>
            <person name="Cecchin M."/>
            <person name="Marcolungo L."/>
            <person name="Rossato M."/>
            <person name="Girolomoni L."/>
            <person name="Cosentino E."/>
            <person name="Cuine S."/>
            <person name="Li-Beisson Y."/>
            <person name="Delledonne M."/>
            <person name="Ballottari M."/>
        </authorList>
    </citation>
    <scope>NUCLEOTIDE SEQUENCE</scope>
    <source>
        <strain evidence="1">211/11P</strain>
    </source>
</reference>